<keyword evidence="2" id="KW-0732">Signal</keyword>
<keyword evidence="4" id="KW-1185">Reference proteome</keyword>
<name>W2TFE0_NECAM</name>
<reference evidence="4" key="1">
    <citation type="journal article" date="2014" name="Nat. Genet.">
        <title>Genome of the human hookworm Necator americanus.</title>
        <authorList>
            <person name="Tang Y.T."/>
            <person name="Gao X."/>
            <person name="Rosa B.A."/>
            <person name="Abubucker S."/>
            <person name="Hallsworth-Pepin K."/>
            <person name="Martin J."/>
            <person name="Tyagi R."/>
            <person name="Heizer E."/>
            <person name="Zhang X."/>
            <person name="Bhonagiri-Palsikar V."/>
            <person name="Minx P."/>
            <person name="Warren W.C."/>
            <person name="Wang Q."/>
            <person name="Zhan B."/>
            <person name="Hotez P.J."/>
            <person name="Sternberg P.W."/>
            <person name="Dougall A."/>
            <person name="Gaze S.T."/>
            <person name="Mulvenna J."/>
            <person name="Sotillo J."/>
            <person name="Ranganathan S."/>
            <person name="Rabelo E.M."/>
            <person name="Wilson R.K."/>
            <person name="Felgner P.L."/>
            <person name="Bethony J."/>
            <person name="Hawdon J.M."/>
            <person name="Gasser R.B."/>
            <person name="Loukas A."/>
            <person name="Mitreva M."/>
        </authorList>
    </citation>
    <scope>NUCLEOTIDE SEQUENCE [LARGE SCALE GENOMIC DNA]</scope>
</reference>
<sequence length="289" mass="32822">MFSILFVALLFTAESREILQDGTTPYDAPAEPTTTEGSTIAETSSSSELSLAPVDSKPVSTVSCQNDTSFANLPNLNAFHYTDIYKYYNLGTDNFNAMFLMNALEEIVKYPPKNISDAIERCNQIPLLTKSFDEEHTFRFLAQQALQDSKDTIFEDLVRFKVANTLQFHAVLYLKVVLAKDDLEEKSKGVRPHMLRIAPTFTKFARHLKKAYRLLGRSISRGDVPYWEVEDAIELVTNNNYEITKGLSQTLLMESKWINGKILEYLGKYTDSEQIKDFIGQEKLLAAEQ</sequence>
<accession>W2TFE0</accession>
<feature type="signal peptide" evidence="2">
    <location>
        <begin position="1"/>
        <end position="15"/>
    </location>
</feature>
<dbReference type="GeneID" id="25342466"/>
<feature type="compositionally biased region" description="Low complexity" evidence="1">
    <location>
        <begin position="33"/>
        <end position="50"/>
    </location>
</feature>
<feature type="chain" id="PRO_5012226741" evidence="2">
    <location>
        <begin position="16"/>
        <end position="289"/>
    </location>
</feature>
<evidence type="ECO:0000313" key="4">
    <source>
        <dbReference type="Proteomes" id="UP000053676"/>
    </source>
</evidence>
<evidence type="ECO:0000256" key="1">
    <source>
        <dbReference type="SAM" id="MobiDB-lite"/>
    </source>
</evidence>
<proteinExistence type="predicted"/>
<organism evidence="3 4">
    <name type="scientific">Necator americanus</name>
    <name type="common">Human hookworm</name>
    <dbReference type="NCBI Taxonomy" id="51031"/>
    <lineage>
        <taxon>Eukaryota</taxon>
        <taxon>Metazoa</taxon>
        <taxon>Ecdysozoa</taxon>
        <taxon>Nematoda</taxon>
        <taxon>Chromadorea</taxon>
        <taxon>Rhabditida</taxon>
        <taxon>Rhabditina</taxon>
        <taxon>Rhabditomorpha</taxon>
        <taxon>Strongyloidea</taxon>
        <taxon>Ancylostomatidae</taxon>
        <taxon>Bunostominae</taxon>
        <taxon>Necator</taxon>
    </lineage>
</organism>
<dbReference type="OrthoDB" id="5890463at2759"/>
<evidence type="ECO:0000313" key="3">
    <source>
        <dbReference type="EMBL" id="ETN80294.1"/>
    </source>
</evidence>
<dbReference type="EMBL" id="KI659148">
    <property type="protein sequence ID" value="ETN80294.1"/>
    <property type="molecule type" value="Genomic_DNA"/>
</dbReference>
<dbReference type="CTD" id="25342466"/>
<dbReference type="Proteomes" id="UP000053676">
    <property type="component" value="Unassembled WGS sequence"/>
</dbReference>
<gene>
    <name evidence="3" type="ORF">NECAME_02426</name>
</gene>
<dbReference type="KEGG" id="nai:NECAME_02426"/>
<feature type="region of interest" description="Disordered" evidence="1">
    <location>
        <begin position="22"/>
        <end position="51"/>
    </location>
</feature>
<protein>
    <submittedName>
        <fullName evidence="3">Uncharacterized protein</fullName>
    </submittedName>
</protein>
<evidence type="ECO:0000256" key="2">
    <source>
        <dbReference type="SAM" id="SignalP"/>
    </source>
</evidence>
<dbReference type="AlphaFoldDB" id="W2TFE0"/>